<dbReference type="Gene3D" id="3.30.300.210">
    <property type="entry name" value="Nutrient germinant receptor protein C, domain 3"/>
    <property type="match status" value="1"/>
</dbReference>
<feature type="domain" description="Spore germination protein N-terminal" evidence="9">
    <location>
        <begin position="22"/>
        <end position="188"/>
    </location>
</feature>
<dbReference type="AlphaFoldDB" id="A0AA96LTD7"/>
<keyword evidence="7" id="KW-0449">Lipoprotein</keyword>
<evidence type="ECO:0000313" key="11">
    <source>
        <dbReference type="Proteomes" id="UP001304650"/>
    </source>
</evidence>
<dbReference type="RefSeq" id="WP_314805453.1">
    <property type="nucleotide sequence ID" value="NZ_CP130319.1"/>
</dbReference>
<sequence>MRTSLVLSLLFALIITISSCKDQLPLENITLMLMVGIDLDKENNLILYSSSPVFNKEAKEKNEVTQVKSINLKDGRNKLEGLVSALISAGKIQNVLISRRVLEHEDWFKMMDVFYRDPKGSETARVAAVEGSIEEVIRFAPLDKRRMSLHIAKLIDTAHMRNLVQMTTLFDLHRQMYEKGITPYLSNLRKNGDIEATGTLFLNKKGVYAYTINHTENQLLQMLQNEKNSSLTLTVKIPEEKGEAIFDTGAISFYVLKLKRDIKVTFEQNKFHFDIQFSMPIHLTEKSFDIDVRHEAPKLEAEINQQLEAMLTTMVKKMQKHEIDPIGLGLYARGYQFKAWEKVQDEWGHAFSEADVHVHVRTKIKNMGETI</sequence>
<feature type="domain" description="Spore germination GerAC-like C-terminal" evidence="8">
    <location>
        <begin position="199"/>
        <end position="368"/>
    </location>
</feature>
<reference evidence="10" key="1">
    <citation type="submission" date="2022-02" db="EMBL/GenBank/DDBJ databases">
        <title>Paenibacillus sp. MBLB1832 Whole Genome Shotgun Sequencing.</title>
        <authorList>
            <person name="Hwang C.Y."/>
            <person name="Cho E.-S."/>
            <person name="Seo M.-J."/>
        </authorList>
    </citation>
    <scope>NUCLEOTIDE SEQUENCE</scope>
    <source>
        <strain evidence="10">MBLB1832</strain>
    </source>
</reference>
<dbReference type="GO" id="GO:0016020">
    <property type="term" value="C:membrane"/>
    <property type="evidence" value="ECO:0007669"/>
    <property type="project" value="UniProtKB-SubCell"/>
</dbReference>
<dbReference type="KEGG" id="proo:MJB10_02310"/>
<keyword evidence="4" id="KW-0732">Signal</keyword>
<evidence type="ECO:0000313" key="10">
    <source>
        <dbReference type="EMBL" id="WNR46966.1"/>
    </source>
</evidence>
<dbReference type="Pfam" id="PF25198">
    <property type="entry name" value="Spore_GerAC_N"/>
    <property type="match status" value="1"/>
</dbReference>
<dbReference type="EMBL" id="CP130319">
    <property type="protein sequence ID" value="WNR46966.1"/>
    <property type="molecule type" value="Genomic_DNA"/>
</dbReference>
<dbReference type="NCBIfam" id="TIGR02887">
    <property type="entry name" value="spore_ger_x_C"/>
    <property type="match status" value="1"/>
</dbReference>
<evidence type="ECO:0000259" key="8">
    <source>
        <dbReference type="Pfam" id="PF05504"/>
    </source>
</evidence>
<dbReference type="GO" id="GO:0009847">
    <property type="term" value="P:spore germination"/>
    <property type="evidence" value="ECO:0007669"/>
    <property type="project" value="InterPro"/>
</dbReference>
<comment type="similarity">
    <text evidence="2">Belongs to the GerABKC lipoprotein family.</text>
</comment>
<keyword evidence="11" id="KW-1185">Reference proteome</keyword>
<dbReference type="PANTHER" id="PTHR35789">
    <property type="entry name" value="SPORE GERMINATION PROTEIN B3"/>
    <property type="match status" value="1"/>
</dbReference>
<evidence type="ECO:0000256" key="7">
    <source>
        <dbReference type="ARBA" id="ARBA00023288"/>
    </source>
</evidence>
<dbReference type="InterPro" id="IPR057336">
    <property type="entry name" value="GerAC_N"/>
</dbReference>
<keyword evidence="6" id="KW-0564">Palmitate</keyword>
<evidence type="ECO:0000256" key="3">
    <source>
        <dbReference type="ARBA" id="ARBA00022544"/>
    </source>
</evidence>
<dbReference type="InterPro" id="IPR008844">
    <property type="entry name" value="Spore_GerAC-like"/>
</dbReference>
<evidence type="ECO:0000256" key="6">
    <source>
        <dbReference type="ARBA" id="ARBA00023139"/>
    </source>
</evidence>
<comment type="subcellular location">
    <subcellularLocation>
        <location evidence="1">Membrane</location>
        <topology evidence="1">Lipid-anchor</topology>
    </subcellularLocation>
</comment>
<evidence type="ECO:0000256" key="4">
    <source>
        <dbReference type="ARBA" id="ARBA00022729"/>
    </source>
</evidence>
<protein>
    <submittedName>
        <fullName evidence="10">Ger(X)C family spore germination protein</fullName>
    </submittedName>
</protein>
<organism evidence="10 11">
    <name type="scientific">Paenibacillus roseopurpureus</name>
    <dbReference type="NCBI Taxonomy" id="2918901"/>
    <lineage>
        <taxon>Bacteria</taxon>
        <taxon>Bacillati</taxon>
        <taxon>Bacillota</taxon>
        <taxon>Bacilli</taxon>
        <taxon>Bacillales</taxon>
        <taxon>Paenibacillaceae</taxon>
        <taxon>Paenibacillus</taxon>
    </lineage>
</organism>
<dbReference type="InterPro" id="IPR046953">
    <property type="entry name" value="Spore_GerAC-like_C"/>
</dbReference>
<proteinExistence type="inferred from homology"/>
<dbReference type="InterPro" id="IPR038501">
    <property type="entry name" value="Spore_GerAC_C_sf"/>
</dbReference>
<keyword evidence="5" id="KW-0472">Membrane</keyword>
<accession>A0AA96LTD7</accession>
<name>A0AA96LTD7_9BACL</name>
<dbReference type="Pfam" id="PF05504">
    <property type="entry name" value="Spore_GerAC"/>
    <property type="match status" value="1"/>
</dbReference>
<gene>
    <name evidence="10" type="ORF">MJB10_02310</name>
</gene>
<evidence type="ECO:0000256" key="5">
    <source>
        <dbReference type="ARBA" id="ARBA00023136"/>
    </source>
</evidence>
<dbReference type="PANTHER" id="PTHR35789:SF1">
    <property type="entry name" value="SPORE GERMINATION PROTEIN B3"/>
    <property type="match status" value="1"/>
</dbReference>
<evidence type="ECO:0000256" key="2">
    <source>
        <dbReference type="ARBA" id="ARBA00007886"/>
    </source>
</evidence>
<dbReference type="PROSITE" id="PS51257">
    <property type="entry name" value="PROKAR_LIPOPROTEIN"/>
    <property type="match status" value="1"/>
</dbReference>
<keyword evidence="3" id="KW-0309">Germination</keyword>
<evidence type="ECO:0000256" key="1">
    <source>
        <dbReference type="ARBA" id="ARBA00004635"/>
    </source>
</evidence>
<dbReference type="Proteomes" id="UP001304650">
    <property type="component" value="Chromosome"/>
</dbReference>
<evidence type="ECO:0000259" key="9">
    <source>
        <dbReference type="Pfam" id="PF25198"/>
    </source>
</evidence>